<gene>
    <name evidence="1" type="ORF">MNBD_GAMMA25-1220</name>
</gene>
<sequence length="96" mass="11156">MANILTHLKNKIPMGLILISAATFSQAETRMEMQGTSVIGNQELPKILYVVPWKKSGLPDMRRPPISQLVNEVLAPLDREEFRREIYYHRVFFENQ</sequence>
<proteinExistence type="predicted"/>
<dbReference type="EMBL" id="UOFY01000001">
    <property type="protein sequence ID" value="VAX05414.1"/>
    <property type="molecule type" value="Genomic_DNA"/>
</dbReference>
<name>A0A3B1B086_9ZZZZ</name>
<reference evidence="1" key="1">
    <citation type="submission" date="2018-06" db="EMBL/GenBank/DDBJ databases">
        <authorList>
            <person name="Zhirakovskaya E."/>
        </authorList>
    </citation>
    <scope>NUCLEOTIDE SEQUENCE</scope>
</reference>
<accession>A0A3B1B086</accession>
<evidence type="ECO:0000313" key="1">
    <source>
        <dbReference type="EMBL" id="VAX05414.1"/>
    </source>
</evidence>
<organism evidence="1">
    <name type="scientific">hydrothermal vent metagenome</name>
    <dbReference type="NCBI Taxonomy" id="652676"/>
    <lineage>
        <taxon>unclassified sequences</taxon>
        <taxon>metagenomes</taxon>
        <taxon>ecological metagenomes</taxon>
    </lineage>
</organism>
<dbReference type="AlphaFoldDB" id="A0A3B1B086"/>
<protein>
    <submittedName>
        <fullName evidence="1">Uncharacterized protein</fullName>
    </submittedName>
</protein>